<dbReference type="Proteomes" id="UP000016584">
    <property type="component" value="Unassembled WGS sequence"/>
</dbReference>
<evidence type="ECO:0008006" key="7">
    <source>
        <dbReference type="Google" id="ProtNLM"/>
    </source>
</evidence>
<evidence type="ECO:0000259" key="2">
    <source>
        <dbReference type="Pfam" id="PF04773"/>
    </source>
</evidence>
<sequence length="374" mass="42093">MIETDKIIFAELASMLVAGDSLNAEQEELLSSLLEKYPAGKAYLQHIVEKGAIETPVDLRNIDSDNEWERFQTAVSKEVKPSAVFQSYWKMYTSVAAALVAVLLLGLWWYTSSEQLSYIVEDKVYGQKNDVLPNDEQAIFEVDGKLFQRLGRKELGQRPSTPDAGNRRHKIITPTRSSYSIVLLDGTKVWLSPESEVEYSAAFSSAERRIRLKGEAFFEVAKDTVRPFIVEVDGLQVRALGTAFSVNNYDNKEPQVLLTEGRLQLTAEHGEAVIEAGYQADVIEGKLHAGVSSHLEDALGIKDGFFNFNNKDIETILEEVKRWYGVDLDVERKLEQKRYSGSIERNVTLGRVCAVLKDLTGYQYLIDGNKLIVR</sequence>
<dbReference type="InterPro" id="IPR032508">
    <property type="entry name" value="FecR_C"/>
</dbReference>
<dbReference type="OrthoDB" id="9771237at2"/>
<dbReference type="eggNOG" id="COG3712">
    <property type="taxonomic scope" value="Bacteria"/>
</dbReference>
<dbReference type="Pfam" id="PF04773">
    <property type="entry name" value="FecR"/>
    <property type="match status" value="1"/>
</dbReference>
<dbReference type="STRING" id="1346330.M472_03520"/>
<proteinExistence type="predicted"/>
<dbReference type="Gene3D" id="2.60.120.1440">
    <property type="match status" value="1"/>
</dbReference>
<keyword evidence="1" id="KW-0812">Transmembrane</keyword>
<evidence type="ECO:0000259" key="3">
    <source>
        <dbReference type="Pfam" id="PF16344"/>
    </source>
</evidence>
<dbReference type="EMBL" id="ATDL01000007">
    <property type="protein sequence ID" value="ERJ60279.1"/>
    <property type="molecule type" value="Genomic_DNA"/>
</dbReference>
<gene>
    <name evidence="4" type="ORF">M472_03520</name>
    <name evidence="5" type="ORF">M472_16090</name>
</gene>
<evidence type="ECO:0000313" key="5">
    <source>
        <dbReference type="EMBL" id="ERJ60279.1"/>
    </source>
</evidence>
<dbReference type="PANTHER" id="PTHR30273:SF2">
    <property type="entry name" value="PROTEIN FECR"/>
    <property type="match status" value="1"/>
</dbReference>
<dbReference type="EMBL" id="ATDL01000021">
    <property type="protein sequence ID" value="ERJ57828.1"/>
    <property type="molecule type" value="Genomic_DNA"/>
</dbReference>
<keyword evidence="1" id="KW-1133">Transmembrane helix</keyword>
<protein>
    <recommendedName>
        <fullName evidence="7">FecR protein domain-containing protein</fullName>
    </recommendedName>
</protein>
<name>U2J581_9SPHI</name>
<evidence type="ECO:0000256" key="1">
    <source>
        <dbReference type="SAM" id="Phobius"/>
    </source>
</evidence>
<feature type="domain" description="Protein FecR C-terminal" evidence="3">
    <location>
        <begin position="306"/>
        <end position="373"/>
    </location>
</feature>
<dbReference type="InterPro" id="IPR006860">
    <property type="entry name" value="FecR"/>
</dbReference>
<keyword evidence="6" id="KW-1185">Reference proteome</keyword>
<dbReference type="RefSeq" id="WP_021069419.1">
    <property type="nucleotide sequence ID" value="NZ_ATDL01000007.1"/>
</dbReference>
<dbReference type="PATRIC" id="fig|1346330.5.peg.1243"/>
<accession>U2J581</accession>
<reference evidence="4 6" key="1">
    <citation type="journal article" date="2013" name="Genome Announc.">
        <title>The Draft Genome Sequence of Sphingomonas paucimobilis Strain HER1398 (Proteobacteria), Host to the Giant PAU Phage, Indicates That It Is a Member of the Genus Sphingobacterium (Bacteroidetes).</title>
        <authorList>
            <person name="White R.A.III."/>
            <person name="Suttle C.A."/>
        </authorList>
    </citation>
    <scope>NUCLEOTIDE SEQUENCE [LARGE SCALE GENOMIC DNA]</scope>
    <source>
        <strain evidence="4 6">HER1398</strain>
    </source>
</reference>
<evidence type="ECO:0000313" key="4">
    <source>
        <dbReference type="EMBL" id="ERJ57828.1"/>
    </source>
</evidence>
<feature type="domain" description="FecR protein" evidence="2">
    <location>
        <begin position="170"/>
        <end position="262"/>
    </location>
</feature>
<dbReference type="Pfam" id="PF16344">
    <property type="entry name" value="FecR_C"/>
    <property type="match status" value="1"/>
</dbReference>
<dbReference type="InterPro" id="IPR012373">
    <property type="entry name" value="Ferrdict_sens_TM"/>
</dbReference>
<organism evidence="4 6">
    <name type="scientific">Sphingobacterium paucimobilis HER1398</name>
    <dbReference type="NCBI Taxonomy" id="1346330"/>
    <lineage>
        <taxon>Bacteria</taxon>
        <taxon>Pseudomonadati</taxon>
        <taxon>Bacteroidota</taxon>
        <taxon>Sphingobacteriia</taxon>
        <taxon>Sphingobacteriales</taxon>
        <taxon>Sphingobacteriaceae</taxon>
        <taxon>Sphingobacterium</taxon>
    </lineage>
</organism>
<comment type="caution">
    <text evidence="4">The sequence shown here is derived from an EMBL/GenBank/DDBJ whole genome shotgun (WGS) entry which is preliminary data.</text>
</comment>
<dbReference type="AlphaFoldDB" id="U2J581"/>
<evidence type="ECO:0000313" key="6">
    <source>
        <dbReference type="Proteomes" id="UP000016584"/>
    </source>
</evidence>
<dbReference type="GO" id="GO:0016989">
    <property type="term" value="F:sigma factor antagonist activity"/>
    <property type="evidence" value="ECO:0007669"/>
    <property type="project" value="TreeGrafter"/>
</dbReference>
<keyword evidence="1" id="KW-0472">Membrane</keyword>
<dbReference type="PANTHER" id="PTHR30273">
    <property type="entry name" value="PERIPLASMIC SIGNAL SENSOR AND SIGMA FACTOR ACTIVATOR FECR-RELATED"/>
    <property type="match status" value="1"/>
</dbReference>
<feature type="transmembrane region" description="Helical" evidence="1">
    <location>
        <begin position="91"/>
        <end position="110"/>
    </location>
</feature>
<dbReference type="Gene3D" id="3.55.50.30">
    <property type="match status" value="1"/>
</dbReference>